<organism evidence="1 2">
    <name type="scientific">Penicillium cinerascens</name>
    <dbReference type="NCBI Taxonomy" id="70096"/>
    <lineage>
        <taxon>Eukaryota</taxon>
        <taxon>Fungi</taxon>
        <taxon>Dikarya</taxon>
        <taxon>Ascomycota</taxon>
        <taxon>Pezizomycotina</taxon>
        <taxon>Eurotiomycetes</taxon>
        <taxon>Eurotiomycetidae</taxon>
        <taxon>Eurotiales</taxon>
        <taxon>Aspergillaceae</taxon>
        <taxon>Penicillium</taxon>
    </lineage>
</organism>
<dbReference type="PANTHER" id="PTHR38115">
    <property type="entry name" value="LIPOCALIN-LIKE DOMAIN-CONTAINING PROTEIN"/>
    <property type="match status" value="1"/>
</dbReference>
<dbReference type="PANTHER" id="PTHR38115:SF1">
    <property type="entry name" value="LIPOCALIN-LIKE DOMAIN-CONTAINING PROTEIN"/>
    <property type="match status" value="1"/>
</dbReference>
<sequence>MATPSTITMSKGLFTGKWVIDKRFSPSPEPGLKVQGITWVLRKAVALAVVTLHISISSPSASHLSNTTGSQLPLQEELYLAVLQVPTAGLAPIPETRILDWDRRAPLRDFLFGARQSRNRFVPGKRGLSGRIVPDVVPETAINDELIGQMLRGEILPGQEHGSGFLVEGDGEGAENPGLWIHSFDSREDGTWTVEQVWGFELVGGERYHTRRFVVANRDGVFEMGRIVFSYLGPL</sequence>
<dbReference type="Proteomes" id="UP001150904">
    <property type="component" value="Unassembled WGS sequence"/>
</dbReference>
<dbReference type="EMBL" id="JAPQKR010000016">
    <property type="protein sequence ID" value="KAJ5190253.1"/>
    <property type="molecule type" value="Genomic_DNA"/>
</dbReference>
<proteinExistence type="predicted"/>
<gene>
    <name evidence="1" type="ORF">N7498_009238</name>
</gene>
<name>A0A9W9M651_9EURO</name>
<reference evidence="1" key="2">
    <citation type="journal article" date="2023" name="IMA Fungus">
        <title>Comparative genomic study of the Penicillium genus elucidates a diverse pangenome and 15 lateral gene transfer events.</title>
        <authorList>
            <person name="Petersen C."/>
            <person name="Sorensen T."/>
            <person name="Nielsen M.R."/>
            <person name="Sondergaard T.E."/>
            <person name="Sorensen J.L."/>
            <person name="Fitzpatrick D.A."/>
            <person name="Frisvad J.C."/>
            <person name="Nielsen K.L."/>
        </authorList>
    </citation>
    <scope>NUCLEOTIDE SEQUENCE</scope>
    <source>
        <strain evidence="1">IBT 15544</strain>
    </source>
</reference>
<dbReference type="AlphaFoldDB" id="A0A9W9M651"/>
<dbReference type="GeneID" id="83183595"/>
<reference evidence="1" key="1">
    <citation type="submission" date="2022-12" db="EMBL/GenBank/DDBJ databases">
        <authorList>
            <person name="Petersen C."/>
        </authorList>
    </citation>
    <scope>NUCLEOTIDE SEQUENCE</scope>
    <source>
        <strain evidence="1">IBT 15544</strain>
    </source>
</reference>
<evidence type="ECO:0000313" key="1">
    <source>
        <dbReference type="EMBL" id="KAJ5190253.1"/>
    </source>
</evidence>
<accession>A0A9W9M651</accession>
<dbReference type="RefSeq" id="XP_058303193.1">
    <property type="nucleotide sequence ID" value="XM_058456294.1"/>
</dbReference>
<evidence type="ECO:0000313" key="2">
    <source>
        <dbReference type="Proteomes" id="UP001150904"/>
    </source>
</evidence>
<comment type="caution">
    <text evidence="1">The sequence shown here is derived from an EMBL/GenBank/DDBJ whole genome shotgun (WGS) entry which is preliminary data.</text>
</comment>
<protein>
    <submittedName>
        <fullName evidence="1">Uncharacterized protein</fullName>
    </submittedName>
</protein>
<keyword evidence="2" id="KW-1185">Reference proteome</keyword>
<dbReference type="OrthoDB" id="4359521at2759"/>
<dbReference type="InterPro" id="IPR053037">
    <property type="entry name" value="Pericyclase_pydY-like"/>
</dbReference>